<protein>
    <recommendedName>
        <fullName evidence="10">Polymerase nucleotidyl transferase domain-containing protein</fullName>
    </recommendedName>
</protein>
<dbReference type="CDD" id="cd05403">
    <property type="entry name" value="NT_KNTase_like"/>
    <property type="match status" value="1"/>
</dbReference>
<reference evidence="12" key="1">
    <citation type="submission" date="2019-02" db="EMBL/GenBank/DDBJ databases">
        <authorList>
            <person name="Gruber-Vodicka R. H."/>
            <person name="Seah K. B. B."/>
        </authorList>
    </citation>
    <scope>NUCLEOTIDE SEQUENCE</scope>
    <source>
        <strain evidence="12">BECK_DK161</strain>
        <strain evidence="11">BECK_DK47</strain>
    </source>
</reference>
<dbReference type="InterPro" id="IPR002934">
    <property type="entry name" value="Polymerase_NTP_transf_dom"/>
</dbReference>
<evidence type="ECO:0000256" key="4">
    <source>
        <dbReference type="ARBA" id="ARBA00022695"/>
    </source>
</evidence>
<comment type="cofactor">
    <cofactor evidence="1">
        <name>Mg(2+)</name>
        <dbReference type="ChEBI" id="CHEBI:18420"/>
    </cofactor>
</comment>
<proteinExistence type="inferred from homology"/>
<gene>
    <name evidence="11" type="ORF">BECKDK2373B_GA0170837_103510</name>
    <name evidence="12" type="ORF">BECKDK2373C_GA0170839_104031</name>
</gene>
<evidence type="ECO:0000256" key="2">
    <source>
        <dbReference type="ARBA" id="ARBA00022649"/>
    </source>
</evidence>
<keyword evidence="4" id="KW-0548">Nucleotidyltransferase</keyword>
<dbReference type="Gene3D" id="3.30.460.10">
    <property type="entry name" value="Beta Polymerase, domain 2"/>
    <property type="match status" value="1"/>
</dbReference>
<name>A0A450SJY8_9GAMM</name>
<evidence type="ECO:0000256" key="6">
    <source>
        <dbReference type="ARBA" id="ARBA00022741"/>
    </source>
</evidence>
<dbReference type="InterPro" id="IPR052038">
    <property type="entry name" value="Type-VII_TA_antitoxin"/>
</dbReference>
<dbReference type="EMBL" id="CAADEY010000040">
    <property type="protein sequence ID" value="VFJ53776.1"/>
    <property type="molecule type" value="Genomic_DNA"/>
</dbReference>
<dbReference type="InterPro" id="IPR043519">
    <property type="entry name" value="NT_sf"/>
</dbReference>
<keyword evidence="5" id="KW-0479">Metal-binding</keyword>
<dbReference type="SUPFAM" id="SSF81301">
    <property type="entry name" value="Nucleotidyltransferase"/>
    <property type="match status" value="1"/>
</dbReference>
<dbReference type="Pfam" id="PF01909">
    <property type="entry name" value="NTP_transf_2"/>
    <property type="match status" value="1"/>
</dbReference>
<keyword evidence="7" id="KW-0067">ATP-binding</keyword>
<dbReference type="GO" id="GO:0005524">
    <property type="term" value="F:ATP binding"/>
    <property type="evidence" value="ECO:0007669"/>
    <property type="project" value="UniProtKB-KW"/>
</dbReference>
<keyword evidence="8" id="KW-0460">Magnesium</keyword>
<dbReference type="AlphaFoldDB" id="A0A450SJY8"/>
<evidence type="ECO:0000313" key="12">
    <source>
        <dbReference type="EMBL" id="VFJ53776.1"/>
    </source>
</evidence>
<dbReference type="GO" id="GO:0046872">
    <property type="term" value="F:metal ion binding"/>
    <property type="evidence" value="ECO:0007669"/>
    <property type="project" value="UniProtKB-KW"/>
</dbReference>
<keyword evidence="6" id="KW-0547">Nucleotide-binding</keyword>
<sequence length="113" mass="12729">MKPSIAYHQRREAIRRIVERHHAGNPRVFGSALHGQDTEKSDLDILVDTTEETSLFDIGAIRSELKEFLGVDVDVLTPGALPDRWKREVLNEARPICNFSSKLDTAARMFVVG</sequence>
<dbReference type="GO" id="GO:0016779">
    <property type="term" value="F:nucleotidyltransferase activity"/>
    <property type="evidence" value="ECO:0007669"/>
    <property type="project" value="UniProtKB-KW"/>
</dbReference>
<accession>A0A450SJY8</accession>
<evidence type="ECO:0000256" key="5">
    <source>
        <dbReference type="ARBA" id="ARBA00022723"/>
    </source>
</evidence>
<comment type="similarity">
    <text evidence="9">Belongs to the MntA antitoxin family.</text>
</comment>
<evidence type="ECO:0000256" key="3">
    <source>
        <dbReference type="ARBA" id="ARBA00022679"/>
    </source>
</evidence>
<organism evidence="12">
    <name type="scientific">Candidatus Kentrum sp. DK</name>
    <dbReference type="NCBI Taxonomy" id="2126562"/>
    <lineage>
        <taxon>Bacteria</taxon>
        <taxon>Pseudomonadati</taxon>
        <taxon>Pseudomonadota</taxon>
        <taxon>Gammaproteobacteria</taxon>
        <taxon>Candidatus Kentrum</taxon>
    </lineage>
</organism>
<keyword evidence="3" id="KW-0808">Transferase</keyword>
<evidence type="ECO:0000256" key="7">
    <source>
        <dbReference type="ARBA" id="ARBA00022840"/>
    </source>
</evidence>
<dbReference type="PANTHER" id="PTHR33571:SF12">
    <property type="entry name" value="BSL3053 PROTEIN"/>
    <property type="match status" value="1"/>
</dbReference>
<dbReference type="EMBL" id="CAADEX010000035">
    <property type="protein sequence ID" value="VFJ51934.1"/>
    <property type="molecule type" value="Genomic_DNA"/>
</dbReference>
<evidence type="ECO:0000259" key="10">
    <source>
        <dbReference type="Pfam" id="PF01909"/>
    </source>
</evidence>
<keyword evidence="2" id="KW-1277">Toxin-antitoxin system</keyword>
<evidence type="ECO:0000256" key="9">
    <source>
        <dbReference type="ARBA" id="ARBA00038276"/>
    </source>
</evidence>
<evidence type="ECO:0000256" key="1">
    <source>
        <dbReference type="ARBA" id="ARBA00001946"/>
    </source>
</evidence>
<evidence type="ECO:0000313" key="11">
    <source>
        <dbReference type="EMBL" id="VFJ51934.1"/>
    </source>
</evidence>
<evidence type="ECO:0000256" key="8">
    <source>
        <dbReference type="ARBA" id="ARBA00022842"/>
    </source>
</evidence>
<feature type="domain" description="Polymerase nucleotidyl transferase" evidence="10">
    <location>
        <begin position="23"/>
        <end position="94"/>
    </location>
</feature>
<dbReference type="PANTHER" id="PTHR33571">
    <property type="entry name" value="SSL8005 PROTEIN"/>
    <property type="match status" value="1"/>
</dbReference>